<dbReference type="Proteomes" id="UP000324781">
    <property type="component" value="Unassembled WGS sequence"/>
</dbReference>
<dbReference type="InterPro" id="IPR001789">
    <property type="entry name" value="Sig_transdc_resp-reg_receiver"/>
</dbReference>
<dbReference type="Pfam" id="PF00072">
    <property type="entry name" value="Response_reg"/>
    <property type="match status" value="1"/>
</dbReference>
<proteinExistence type="predicted"/>
<evidence type="ECO:0000256" key="4">
    <source>
        <dbReference type="PROSITE-ProRule" id="PRU00169"/>
    </source>
</evidence>
<keyword evidence="2 4" id="KW-0597">Phosphoprotein</keyword>
<dbReference type="PANTHER" id="PTHR44591:SF3">
    <property type="entry name" value="RESPONSE REGULATORY DOMAIN-CONTAINING PROTEIN"/>
    <property type="match status" value="1"/>
</dbReference>
<evidence type="ECO:0000313" key="7">
    <source>
        <dbReference type="Proteomes" id="UP000324781"/>
    </source>
</evidence>
<dbReference type="RefSeq" id="WP_149679260.1">
    <property type="nucleotide sequence ID" value="NZ_DAONMB010000086.1"/>
</dbReference>
<dbReference type="SUPFAM" id="SSF52172">
    <property type="entry name" value="CheY-like"/>
    <property type="match status" value="1"/>
</dbReference>
<name>A0A1M6IJB4_9FIRM</name>
<comment type="function">
    <text evidence="3">May play the central regulatory role in sporulation. It may be an element of the effector pathway responsible for the activation of sporulation genes in response to nutritional stress. Spo0A may act in concert with spo0H (a sigma factor) to control the expression of some genes that are critical to the sporulation process.</text>
</comment>
<dbReference type="GO" id="GO:0000160">
    <property type="term" value="P:phosphorelay signal transduction system"/>
    <property type="evidence" value="ECO:0007669"/>
    <property type="project" value="InterPro"/>
</dbReference>
<evidence type="ECO:0000313" key="6">
    <source>
        <dbReference type="EMBL" id="SHJ34562.1"/>
    </source>
</evidence>
<dbReference type="CDD" id="cd00156">
    <property type="entry name" value="REC"/>
    <property type="match status" value="1"/>
</dbReference>
<dbReference type="InterPro" id="IPR050595">
    <property type="entry name" value="Bact_response_regulator"/>
</dbReference>
<evidence type="ECO:0000256" key="1">
    <source>
        <dbReference type="ARBA" id="ARBA00018672"/>
    </source>
</evidence>
<reference evidence="6 7" key="1">
    <citation type="submission" date="2016-11" db="EMBL/GenBank/DDBJ databases">
        <authorList>
            <person name="Varghese N."/>
            <person name="Submissions S."/>
        </authorList>
    </citation>
    <scope>NUCLEOTIDE SEQUENCE [LARGE SCALE GENOMIC DNA]</scope>
    <source>
        <strain evidence="6 7">DSM 19027</strain>
    </source>
</reference>
<dbReference type="PROSITE" id="PS50110">
    <property type="entry name" value="RESPONSE_REGULATORY"/>
    <property type="match status" value="1"/>
</dbReference>
<dbReference type="SMART" id="SM00448">
    <property type="entry name" value="REC"/>
    <property type="match status" value="1"/>
</dbReference>
<feature type="modified residue" description="4-aspartylphosphate" evidence="4">
    <location>
        <position position="53"/>
    </location>
</feature>
<evidence type="ECO:0000256" key="3">
    <source>
        <dbReference type="ARBA" id="ARBA00024867"/>
    </source>
</evidence>
<dbReference type="EMBL" id="FQZP01000044">
    <property type="protein sequence ID" value="SHJ34562.1"/>
    <property type="molecule type" value="Genomic_DNA"/>
</dbReference>
<dbReference type="PANTHER" id="PTHR44591">
    <property type="entry name" value="STRESS RESPONSE REGULATOR PROTEIN 1"/>
    <property type="match status" value="1"/>
</dbReference>
<sequence>MINTVLVIDDNALDNAVLRNYLYNEHLNLISALNGREALDMLEGRNIDVIVLDLVMPVMDGLSFLKAFKKTSFYGKVPVIVTTSRDSEDIIHKVITEYEVFDYILKPLDKINKMILINKIRSAIRYRNALKELDTLRRKKDRDGN</sequence>
<evidence type="ECO:0000259" key="5">
    <source>
        <dbReference type="PROSITE" id="PS50110"/>
    </source>
</evidence>
<dbReference type="AlphaFoldDB" id="A0A1M6IJB4"/>
<evidence type="ECO:0000256" key="2">
    <source>
        <dbReference type="ARBA" id="ARBA00022553"/>
    </source>
</evidence>
<dbReference type="InterPro" id="IPR011006">
    <property type="entry name" value="CheY-like_superfamily"/>
</dbReference>
<gene>
    <name evidence="6" type="ORF">SAMN05444373_104411</name>
</gene>
<accession>A0A1M6IJB4</accession>
<protein>
    <recommendedName>
        <fullName evidence="1">Stage 0 sporulation protein A homolog</fullName>
    </recommendedName>
</protein>
<keyword evidence="7" id="KW-1185">Reference proteome</keyword>
<dbReference type="Gene3D" id="3.40.50.2300">
    <property type="match status" value="1"/>
</dbReference>
<feature type="domain" description="Response regulatory" evidence="5">
    <location>
        <begin position="4"/>
        <end position="121"/>
    </location>
</feature>
<organism evidence="6 7">
    <name type="scientific">Thermoclostridium caenicola</name>
    <dbReference type="NCBI Taxonomy" id="659425"/>
    <lineage>
        <taxon>Bacteria</taxon>
        <taxon>Bacillati</taxon>
        <taxon>Bacillota</taxon>
        <taxon>Clostridia</taxon>
        <taxon>Eubacteriales</taxon>
        <taxon>Oscillospiraceae</taxon>
        <taxon>Thermoclostridium</taxon>
    </lineage>
</organism>
<dbReference type="OrthoDB" id="1681561at2"/>